<dbReference type="Gene3D" id="3.40.50.720">
    <property type="entry name" value="NAD(P)-binding Rossmann-like Domain"/>
    <property type="match status" value="1"/>
</dbReference>
<dbReference type="InterPro" id="IPR036291">
    <property type="entry name" value="NAD(P)-bd_dom_sf"/>
</dbReference>
<dbReference type="InterPro" id="IPR006311">
    <property type="entry name" value="TAT_signal"/>
</dbReference>
<dbReference type="InterPro" id="IPR000683">
    <property type="entry name" value="Gfo/Idh/MocA-like_OxRdtase_N"/>
</dbReference>
<comment type="cofactor">
    <cofactor evidence="1">
        <name>NAD(+)</name>
        <dbReference type="ChEBI" id="CHEBI:57540"/>
    </cofactor>
</comment>
<evidence type="ECO:0000256" key="5">
    <source>
        <dbReference type="ARBA" id="ARBA00023295"/>
    </source>
</evidence>
<proteinExistence type="inferred from homology"/>
<dbReference type="OrthoDB" id="9815825at2"/>
<reference evidence="9" key="1">
    <citation type="submission" date="2017-02" db="EMBL/GenBank/DDBJ databases">
        <title>Comparative genomics and description of representatives of a novel lineage of planctomycetes thriving in anoxic sediments.</title>
        <authorList>
            <person name="Spring S."/>
            <person name="Bunk B."/>
            <person name="Sproer C."/>
        </authorList>
    </citation>
    <scope>NUCLEOTIDE SEQUENCE [LARGE SCALE GENOMIC DNA]</scope>
    <source>
        <strain evidence="9">ST-NAGAB-D1</strain>
    </source>
</reference>
<dbReference type="GO" id="GO:0016798">
    <property type="term" value="F:hydrolase activity, acting on glycosyl bonds"/>
    <property type="evidence" value="ECO:0007669"/>
    <property type="project" value="UniProtKB-KW"/>
</dbReference>
<dbReference type="EMBL" id="CP019791">
    <property type="protein sequence ID" value="AQT67987.1"/>
    <property type="molecule type" value="Genomic_DNA"/>
</dbReference>
<comment type="similarity">
    <text evidence="2">Belongs to the Gfo/Idh/MocA family. Glycosyl hydrolase 109 subfamily.</text>
</comment>
<dbReference type="Pfam" id="PF01408">
    <property type="entry name" value="GFO_IDH_MocA"/>
    <property type="match status" value="1"/>
</dbReference>
<evidence type="ECO:0000259" key="7">
    <source>
        <dbReference type="Pfam" id="PF21252"/>
    </source>
</evidence>
<dbReference type="STRING" id="1936003.STSP2_01141"/>
<evidence type="ECO:0000256" key="4">
    <source>
        <dbReference type="ARBA" id="ARBA00023027"/>
    </source>
</evidence>
<dbReference type="AlphaFoldDB" id="A0A1U9NJK5"/>
<sequence precursor="true">MANSNNINRRDFFRKSSALGLTAALGGSILAGKSRAALPSIPPAGFNSKPIDLVRIGFIGAGGMGSNHIRNLMNIEGCEIRAICDIVPEKVARVQKWHRDANKPVPAGYSKGEHDYKRMCAREDLDLVYIATPWRWHVPMCVEAMNAGKHAAVEVPAAVTLDECWQLVETSEKTKRHCSMMENCNYDRVEMMVLNMVKQNLFGELLHAKCGYLHDLRDQAFSKGGEGLWRPAHNLTRNGDLYPTHGLAPVAQCMDINRGNNFDYIVSVASKSRAVNDLAARRFGPDSPHTRTNWKLGDVVTSTIRTKNGETIVVTHDVTTPRPYSRDYFVQGTRGLVRKYPEARVHIEGTSPAHGWEPLSKYFDKYDHPVWKAMQQKASGAAGHGSMDYIEDYRLVQAYRKGITPDMDVYDAAALSAVSQLSERSIENKGESVNFPDFTRGMWRKPRELQVQKDA</sequence>
<evidence type="ECO:0000256" key="3">
    <source>
        <dbReference type="ARBA" id="ARBA00022801"/>
    </source>
</evidence>
<dbReference type="InterPro" id="IPR049303">
    <property type="entry name" value="Glyco_hydro_109_C"/>
</dbReference>
<dbReference type="PANTHER" id="PTHR43818">
    <property type="entry name" value="BCDNA.GH03377"/>
    <property type="match status" value="1"/>
</dbReference>
<dbReference type="Proteomes" id="UP000189674">
    <property type="component" value="Chromosome"/>
</dbReference>
<evidence type="ECO:0000313" key="9">
    <source>
        <dbReference type="Proteomes" id="UP000189674"/>
    </source>
</evidence>
<accession>A0A1U9NJK5</accession>
<name>A0A1U9NJK5_9BACT</name>
<dbReference type="InterPro" id="IPR050463">
    <property type="entry name" value="Gfo/Idh/MocA_oxidrdct_glycsds"/>
</dbReference>
<protein>
    <submittedName>
        <fullName evidence="8">Glycosyl hydrolase family 109 protein 1</fullName>
        <ecNumber evidence="8">3.2.1.-</ecNumber>
    </submittedName>
</protein>
<organism evidence="8 9">
    <name type="scientific">Anaerohalosphaera lusitana</name>
    <dbReference type="NCBI Taxonomy" id="1936003"/>
    <lineage>
        <taxon>Bacteria</taxon>
        <taxon>Pseudomonadati</taxon>
        <taxon>Planctomycetota</taxon>
        <taxon>Phycisphaerae</taxon>
        <taxon>Sedimentisphaerales</taxon>
        <taxon>Anaerohalosphaeraceae</taxon>
        <taxon>Anaerohalosphaera</taxon>
    </lineage>
</organism>
<feature type="domain" description="Gfo/Idh/MocA-like oxidoreductase N-terminal" evidence="6">
    <location>
        <begin position="54"/>
        <end position="180"/>
    </location>
</feature>
<keyword evidence="4" id="KW-0520">NAD</keyword>
<dbReference type="Gene3D" id="3.30.360.10">
    <property type="entry name" value="Dihydrodipicolinate Reductase, domain 2"/>
    <property type="match status" value="1"/>
</dbReference>
<dbReference type="PROSITE" id="PS51318">
    <property type="entry name" value="TAT"/>
    <property type="match status" value="1"/>
</dbReference>
<evidence type="ECO:0000256" key="1">
    <source>
        <dbReference type="ARBA" id="ARBA00001911"/>
    </source>
</evidence>
<dbReference type="RefSeq" id="WP_146660621.1">
    <property type="nucleotide sequence ID" value="NZ_CP019791.1"/>
</dbReference>
<evidence type="ECO:0000313" key="8">
    <source>
        <dbReference type="EMBL" id="AQT67987.1"/>
    </source>
</evidence>
<keyword evidence="9" id="KW-1185">Reference proteome</keyword>
<dbReference type="Pfam" id="PF21252">
    <property type="entry name" value="Glyco_hydro_109_C"/>
    <property type="match status" value="1"/>
</dbReference>
<feature type="domain" description="Glycosyl hydrolase 109 C-terminal" evidence="7">
    <location>
        <begin position="191"/>
        <end position="357"/>
    </location>
</feature>
<evidence type="ECO:0000256" key="2">
    <source>
        <dbReference type="ARBA" id="ARBA00009329"/>
    </source>
</evidence>
<dbReference type="EC" id="3.2.1.-" evidence="8"/>
<evidence type="ECO:0000259" key="6">
    <source>
        <dbReference type="Pfam" id="PF01408"/>
    </source>
</evidence>
<dbReference type="SUPFAM" id="SSF51735">
    <property type="entry name" value="NAD(P)-binding Rossmann-fold domains"/>
    <property type="match status" value="1"/>
</dbReference>
<dbReference type="PANTHER" id="PTHR43818:SF1">
    <property type="entry name" value="GLYCOSYL HYDROLASE FAMILY 109 PROTEIN"/>
    <property type="match status" value="1"/>
</dbReference>
<keyword evidence="3 8" id="KW-0378">Hydrolase</keyword>
<dbReference type="GO" id="GO:0000166">
    <property type="term" value="F:nucleotide binding"/>
    <property type="evidence" value="ECO:0007669"/>
    <property type="project" value="InterPro"/>
</dbReference>
<gene>
    <name evidence="8" type="ORF">STSP2_01141</name>
</gene>
<dbReference type="KEGG" id="alus:STSP2_01141"/>
<keyword evidence="5 8" id="KW-0326">Glycosidase</keyword>